<keyword evidence="1" id="KW-0472">Membrane</keyword>
<comment type="caution">
    <text evidence="2">The sequence shown here is derived from an EMBL/GenBank/DDBJ whole genome shotgun (WGS) entry which is preliminary data.</text>
</comment>
<feature type="transmembrane region" description="Helical" evidence="1">
    <location>
        <begin position="87"/>
        <end position="107"/>
    </location>
</feature>
<accession>X1FRY6</accession>
<keyword evidence="1" id="KW-0812">Transmembrane</keyword>
<dbReference type="AlphaFoldDB" id="X1FRY6"/>
<feature type="transmembrane region" description="Helical" evidence="1">
    <location>
        <begin position="7"/>
        <end position="28"/>
    </location>
</feature>
<dbReference type="EMBL" id="BARU01012973">
    <property type="protein sequence ID" value="GAH32119.1"/>
    <property type="molecule type" value="Genomic_DNA"/>
</dbReference>
<proteinExistence type="predicted"/>
<organism evidence="2">
    <name type="scientific">marine sediment metagenome</name>
    <dbReference type="NCBI Taxonomy" id="412755"/>
    <lineage>
        <taxon>unclassified sequences</taxon>
        <taxon>metagenomes</taxon>
        <taxon>ecological metagenomes</taxon>
    </lineage>
</organism>
<keyword evidence="1" id="KW-1133">Transmembrane helix</keyword>
<evidence type="ECO:0000313" key="2">
    <source>
        <dbReference type="EMBL" id="GAH32119.1"/>
    </source>
</evidence>
<sequence>GLNSPLAYFFIAGISHIIIALSAIGVLVGATNEYTIAVLGVLGMMFFNLSAFIALDWKRTSLFPVLLVVPVLVYMFIVFPAPLASVYAWSDVFGTTNIIQILVPVGLYGMLWRKMKQAEAPGRTRPLFLAIGLVLLIVGGLVATIITGNVQEIASVPSASILVVAFLIFLVGITGYADKWLGTAKPEV</sequence>
<feature type="transmembrane region" description="Helical" evidence="1">
    <location>
        <begin position="62"/>
        <end position="81"/>
    </location>
</feature>
<protein>
    <submittedName>
        <fullName evidence="2">Uncharacterized protein</fullName>
    </submittedName>
</protein>
<name>X1FRY6_9ZZZZ</name>
<gene>
    <name evidence="2" type="ORF">S03H2_23662</name>
</gene>
<feature type="non-terminal residue" evidence="2">
    <location>
        <position position="1"/>
    </location>
</feature>
<feature type="transmembrane region" description="Helical" evidence="1">
    <location>
        <begin position="127"/>
        <end position="146"/>
    </location>
</feature>
<evidence type="ECO:0000256" key="1">
    <source>
        <dbReference type="SAM" id="Phobius"/>
    </source>
</evidence>
<feature type="transmembrane region" description="Helical" evidence="1">
    <location>
        <begin position="34"/>
        <end position="55"/>
    </location>
</feature>
<reference evidence="2" key="1">
    <citation type="journal article" date="2014" name="Front. Microbiol.">
        <title>High frequency of phylogenetically diverse reductive dehalogenase-homologous genes in deep subseafloor sedimentary metagenomes.</title>
        <authorList>
            <person name="Kawai M."/>
            <person name="Futagami T."/>
            <person name="Toyoda A."/>
            <person name="Takaki Y."/>
            <person name="Nishi S."/>
            <person name="Hori S."/>
            <person name="Arai W."/>
            <person name="Tsubouchi T."/>
            <person name="Morono Y."/>
            <person name="Uchiyama I."/>
            <person name="Ito T."/>
            <person name="Fujiyama A."/>
            <person name="Inagaki F."/>
            <person name="Takami H."/>
        </authorList>
    </citation>
    <scope>NUCLEOTIDE SEQUENCE</scope>
    <source>
        <strain evidence="2">Expedition CK06-06</strain>
    </source>
</reference>
<feature type="transmembrane region" description="Helical" evidence="1">
    <location>
        <begin position="158"/>
        <end position="177"/>
    </location>
</feature>